<dbReference type="PRINTS" id="PR00153">
    <property type="entry name" value="CSAPPISMRASE"/>
</dbReference>
<keyword evidence="8" id="KW-0413">Isomerase</keyword>
<evidence type="ECO:0000256" key="13">
    <source>
        <dbReference type="ARBA" id="ARBA00082405"/>
    </source>
</evidence>
<dbReference type="PROSITE" id="PS50072">
    <property type="entry name" value="CSA_PPIASE_2"/>
    <property type="match status" value="1"/>
</dbReference>
<comment type="caution">
    <text evidence="17">The sequence shown here is derived from an EMBL/GenBank/DDBJ whole genome shotgun (WGS) entry which is preliminary data.</text>
</comment>
<dbReference type="InterPro" id="IPR029000">
    <property type="entry name" value="Cyclophilin-like_dom_sf"/>
</dbReference>
<dbReference type="Proteomes" id="UP001292094">
    <property type="component" value="Unassembled WGS sequence"/>
</dbReference>
<dbReference type="PROSITE" id="PS50005">
    <property type="entry name" value="TPR"/>
    <property type="match status" value="1"/>
</dbReference>
<evidence type="ECO:0000313" key="16">
    <source>
        <dbReference type="EMBL" id="KAK4300701.1"/>
    </source>
</evidence>
<dbReference type="SUPFAM" id="SSF50891">
    <property type="entry name" value="Cyclophilin-like"/>
    <property type="match status" value="1"/>
</dbReference>
<keyword evidence="4" id="KW-0963">Cytoplasm</keyword>
<dbReference type="EMBL" id="JAWZYT010003002">
    <property type="protein sequence ID" value="KAK4300701.1"/>
    <property type="molecule type" value="Genomic_DNA"/>
</dbReference>
<feature type="domain" description="PPIase cyclophilin-type" evidence="15">
    <location>
        <begin position="13"/>
        <end position="176"/>
    </location>
</feature>
<evidence type="ECO:0000256" key="14">
    <source>
        <dbReference type="PROSITE-ProRule" id="PRU00339"/>
    </source>
</evidence>
<dbReference type="InterPro" id="IPR020892">
    <property type="entry name" value="Cyclophilin-type_PPIase_CS"/>
</dbReference>
<evidence type="ECO:0000256" key="1">
    <source>
        <dbReference type="ARBA" id="ARBA00000971"/>
    </source>
</evidence>
<keyword evidence="18" id="KW-1185">Reference proteome</keyword>
<sequence>MTAPTDTDNPYVFIDVKVGDEVTGRIVLELFADVCPRTAENFRALCTGEKGVGKKGFPLHYKGCTFHRIIENFMIQGGDFTNQDGTGGESIYDEKFDDENFDLKHSSEGILSMANVGPNTNGSQFFITLGGTPHLDGKHVVCGKVVKGLGVTKILGNLKTEGDKPIEKCVIYDCGEIKAGESFGITDNDGTKDIFPQFPEDSDVNFTGAPVPELVQVVEDIKESGNLAFKKQEVKTAIAKYQKSLLYITRMKEQWGTKRDDISDNETSSLNKIAVSCLLNHALCSSKLGWYDKAINDCNKALELDDKNPKAYFRRGQAYNLINDIEAAKEDLHRARDLEPSDKGILKELESVTKKIKVQREKEKKIYAKLFQ</sequence>
<dbReference type="EC" id="5.2.1.8" evidence="3"/>
<keyword evidence="5" id="KW-0677">Repeat</keyword>
<evidence type="ECO:0000256" key="7">
    <source>
        <dbReference type="ARBA" id="ARBA00023110"/>
    </source>
</evidence>
<dbReference type="GO" id="GO:0005829">
    <property type="term" value="C:cytosol"/>
    <property type="evidence" value="ECO:0007669"/>
    <property type="project" value="TreeGrafter"/>
</dbReference>
<dbReference type="InterPro" id="IPR002130">
    <property type="entry name" value="Cyclophilin-type_PPIase_dom"/>
</dbReference>
<accession>A0AAE1U256</accession>
<keyword evidence="7" id="KW-0697">Rotamase</keyword>
<dbReference type="FunFam" id="1.25.40.10:FF:000029">
    <property type="entry name" value="peptidyl-prolyl cis-trans isomerase D"/>
    <property type="match status" value="1"/>
</dbReference>
<dbReference type="InterPro" id="IPR011990">
    <property type="entry name" value="TPR-like_helical_dom_sf"/>
</dbReference>
<dbReference type="CDD" id="cd01926">
    <property type="entry name" value="cyclophilin_ABH_like"/>
    <property type="match status" value="1"/>
</dbReference>
<evidence type="ECO:0000256" key="9">
    <source>
        <dbReference type="ARBA" id="ARBA00064827"/>
    </source>
</evidence>
<dbReference type="FunFam" id="2.40.100.10:FF:000009">
    <property type="entry name" value="Peptidyl-prolyl cis-trans isomerase D"/>
    <property type="match status" value="1"/>
</dbReference>
<evidence type="ECO:0000256" key="8">
    <source>
        <dbReference type="ARBA" id="ARBA00023235"/>
    </source>
</evidence>
<evidence type="ECO:0000256" key="12">
    <source>
        <dbReference type="ARBA" id="ARBA00077823"/>
    </source>
</evidence>
<evidence type="ECO:0000256" key="5">
    <source>
        <dbReference type="ARBA" id="ARBA00022737"/>
    </source>
</evidence>
<dbReference type="Pfam" id="PF00160">
    <property type="entry name" value="Pro_isomerase"/>
    <property type="match status" value="1"/>
</dbReference>
<organism evidence="17 18">
    <name type="scientific">Petrolisthes manimaculis</name>
    <dbReference type="NCBI Taxonomy" id="1843537"/>
    <lineage>
        <taxon>Eukaryota</taxon>
        <taxon>Metazoa</taxon>
        <taxon>Ecdysozoa</taxon>
        <taxon>Arthropoda</taxon>
        <taxon>Crustacea</taxon>
        <taxon>Multicrustacea</taxon>
        <taxon>Malacostraca</taxon>
        <taxon>Eumalacostraca</taxon>
        <taxon>Eucarida</taxon>
        <taxon>Decapoda</taxon>
        <taxon>Pleocyemata</taxon>
        <taxon>Anomura</taxon>
        <taxon>Galatheoidea</taxon>
        <taxon>Porcellanidae</taxon>
        <taxon>Petrolisthes</taxon>
    </lineage>
</organism>
<keyword evidence="6 14" id="KW-0802">TPR repeat</keyword>
<dbReference type="Pfam" id="PF13414">
    <property type="entry name" value="TPR_11"/>
    <property type="match status" value="1"/>
</dbReference>
<protein>
    <recommendedName>
        <fullName evidence="10">Peptidyl-prolyl cis-trans isomerase D</fullName>
        <ecNumber evidence="3">5.2.1.8</ecNumber>
    </recommendedName>
    <alternativeName>
        <fullName evidence="12">40 kDa peptidyl-prolyl cis-trans isomerase</fullName>
    </alternativeName>
    <alternativeName>
        <fullName evidence="13">Cyclophilin-40</fullName>
    </alternativeName>
    <alternativeName>
        <fullName evidence="11">Rotamase D</fullName>
    </alternativeName>
</protein>
<reference evidence="17" key="1">
    <citation type="submission" date="2023-11" db="EMBL/GenBank/DDBJ databases">
        <title>Genome assemblies of two species of porcelain crab, Petrolisthes cinctipes and Petrolisthes manimaculis (Anomura: Porcellanidae).</title>
        <authorList>
            <person name="Angst P."/>
        </authorList>
    </citation>
    <scope>NUCLEOTIDE SEQUENCE</scope>
    <source>
        <strain evidence="17">PB745_02</strain>
        <tissue evidence="17">Gill</tissue>
    </source>
</reference>
<dbReference type="PANTHER" id="PTHR11071">
    <property type="entry name" value="PEPTIDYL-PROLYL CIS-TRANS ISOMERASE"/>
    <property type="match status" value="1"/>
</dbReference>
<proteinExistence type="predicted"/>
<comment type="subcellular location">
    <subcellularLocation>
        <location evidence="2">Cytoplasm</location>
    </subcellularLocation>
</comment>
<dbReference type="Gene3D" id="1.25.40.10">
    <property type="entry name" value="Tetratricopeptide repeat domain"/>
    <property type="match status" value="1"/>
</dbReference>
<evidence type="ECO:0000256" key="10">
    <source>
        <dbReference type="ARBA" id="ARBA00074451"/>
    </source>
</evidence>
<gene>
    <name evidence="17" type="ORF">Pmani_021452</name>
    <name evidence="16" type="ORF">Pmani_027102</name>
</gene>
<evidence type="ECO:0000256" key="3">
    <source>
        <dbReference type="ARBA" id="ARBA00013194"/>
    </source>
</evidence>
<name>A0AAE1U256_9EUCA</name>
<dbReference type="SMART" id="SM00028">
    <property type="entry name" value="TPR"/>
    <property type="match status" value="3"/>
</dbReference>
<evidence type="ECO:0000256" key="4">
    <source>
        <dbReference type="ARBA" id="ARBA00022490"/>
    </source>
</evidence>
<dbReference type="SUPFAM" id="SSF48452">
    <property type="entry name" value="TPR-like"/>
    <property type="match status" value="1"/>
</dbReference>
<dbReference type="AlphaFoldDB" id="A0AAE1U256"/>
<dbReference type="GO" id="GO:0006457">
    <property type="term" value="P:protein folding"/>
    <property type="evidence" value="ECO:0007669"/>
    <property type="project" value="InterPro"/>
</dbReference>
<dbReference type="EMBL" id="JAWZYT010002093">
    <property type="protein sequence ID" value="KAK4306752.1"/>
    <property type="molecule type" value="Genomic_DNA"/>
</dbReference>
<evidence type="ECO:0000259" key="15">
    <source>
        <dbReference type="PROSITE" id="PS50072"/>
    </source>
</evidence>
<comment type="subunit">
    <text evidence="9">Identified in ESR1 or NR3C1/GCR steroid receptor-chaperone complexes. Found in HSP90 chaperone complexes with kinase clients LCK or EIF2AK1. Two monomers associate with one HSP90 homodimer. Interacts with HSP90AA1. Interacts with HSP90AB1; PPID and FKBP4 compete for binding to HSP90AB1 and the interaction is mutually exclusive with the PPID:HSPA8 interaction. Interacts with HSPA8; PPID and STIP1 but not FKBP4 compete for binding to HSPA8 and the interaction is mutually exclusive with the PPID:HSP90AB1 interaction. Interacts with S100A1 and S100A2; the interactions dissociate the PPID:HSP90AA1 interaction. Interacts with S100A6. Interacts with MYB, ILF2, XRCC6, RACK1 and RPS3. Interacts with cytoplasmic dynein 1 intermediate chain (DYNC1I1 or DYNC1I2).</text>
</comment>
<evidence type="ECO:0000256" key="6">
    <source>
        <dbReference type="ARBA" id="ARBA00022803"/>
    </source>
</evidence>
<dbReference type="GO" id="GO:0003755">
    <property type="term" value="F:peptidyl-prolyl cis-trans isomerase activity"/>
    <property type="evidence" value="ECO:0007669"/>
    <property type="project" value="UniProtKB-KW"/>
</dbReference>
<dbReference type="PANTHER" id="PTHR11071:SF561">
    <property type="entry name" value="PEPTIDYL-PROLYL CIS-TRANS ISOMERASE D-RELATED"/>
    <property type="match status" value="1"/>
</dbReference>
<comment type="catalytic activity">
    <reaction evidence="1">
        <text>[protein]-peptidylproline (omega=180) = [protein]-peptidylproline (omega=0)</text>
        <dbReference type="Rhea" id="RHEA:16237"/>
        <dbReference type="Rhea" id="RHEA-COMP:10747"/>
        <dbReference type="Rhea" id="RHEA-COMP:10748"/>
        <dbReference type="ChEBI" id="CHEBI:83833"/>
        <dbReference type="ChEBI" id="CHEBI:83834"/>
        <dbReference type="EC" id="5.2.1.8"/>
    </reaction>
</comment>
<evidence type="ECO:0000256" key="11">
    <source>
        <dbReference type="ARBA" id="ARBA00076602"/>
    </source>
</evidence>
<feature type="repeat" description="TPR" evidence="14">
    <location>
        <begin position="309"/>
        <end position="342"/>
    </location>
</feature>
<dbReference type="Gene3D" id="2.40.100.10">
    <property type="entry name" value="Cyclophilin-like"/>
    <property type="match status" value="1"/>
</dbReference>
<evidence type="ECO:0000256" key="2">
    <source>
        <dbReference type="ARBA" id="ARBA00004496"/>
    </source>
</evidence>
<dbReference type="PROSITE" id="PS00170">
    <property type="entry name" value="CSA_PPIASE_1"/>
    <property type="match status" value="1"/>
</dbReference>
<evidence type="ECO:0000313" key="18">
    <source>
        <dbReference type="Proteomes" id="UP001292094"/>
    </source>
</evidence>
<dbReference type="GO" id="GO:0016018">
    <property type="term" value="F:cyclosporin A binding"/>
    <property type="evidence" value="ECO:0007669"/>
    <property type="project" value="TreeGrafter"/>
</dbReference>
<dbReference type="InterPro" id="IPR019734">
    <property type="entry name" value="TPR_rpt"/>
</dbReference>
<evidence type="ECO:0000313" key="17">
    <source>
        <dbReference type="EMBL" id="KAK4306752.1"/>
    </source>
</evidence>